<name>A0ABU5ZUZ5_9FLAO</name>
<sequence>MRNFLLGAAIMALLAFGVKYFIDQSNTRKTELESSDLILDQMKNVGKLVVTEGHFAEVISYKDNKGFFSGLFTATKTALVVVNAKVQVSYDLSKIDYIVNKDIKTVVITKIPEPEININPDIKYHNLAYGFLNQFAPKDHNLIKKKVIDQLEKKVHNSSLVANSENRLISELQKIYILTNSLGWTLKHKNTIIDTPIAIEEILP</sequence>
<accession>A0ABU5ZUZ5</accession>
<evidence type="ECO:0000313" key="1">
    <source>
        <dbReference type="EMBL" id="MEB3345483.1"/>
    </source>
</evidence>
<comment type="caution">
    <text evidence="1">The sequence shown here is derived from an EMBL/GenBank/DDBJ whole genome shotgun (WGS) entry which is preliminary data.</text>
</comment>
<dbReference type="EMBL" id="JAYKLX010000003">
    <property type="protein sequence ID" value="MEB3345483.1"/>
    <property type="molecule type" value="Genomic_DNA"/>
</dbReference>
<keyword evidence="2" id="KW-1185">Reference proteome</keyword>
<dbReference type="InterPro" id="IPR025324">
    <property type="entry name" value="DUF4230"/>
</dbReference>
<reference evidence="1 2" key="1">
    <citation type="journal article" date="2013" name="Int. J. Syst. Evol. Microbiol.">
        <title>Aquimarina gracilis sp. nov., isolated from the gut microflora of a mussel, Mytilus coruscus, and emended description of Aquimarina spongiae.</title>
        <authorList>
            <person name="Park S.C."/>
            <person name="Choe H.N."/>
            <person name="Baik K.S."/>
            <person name="Seong C.N."/>
        </authorList>
    </citation>
    <scope>NUCLEOTIDE SEQUENCE [LARGE SCALE GENOMIC DNA]</scope>
    <source>
        <strain evidence="1 2">PSC32</strain>
    </source>
</reference>
<dbReference type="Proteomes" id="UP001327027">
    <property type="component" value="Unassembled WGS sequence"/>
</dbReference>
<proteinExistence type="predicted"/>
<protein>
    <submittedName>
        <fullName evidence="1">DUF4230 domain-containing protein</fullName>
    </submittedName>
</protein>
<dbReference type="RefSeq" id="WP_324179508.1">
    <property type="nucleotide sequence ID" value="NZ_BAABAW010000007.1"/>
</dbReference>
<dbReference type="Pfam" id="PF14014">
    <property type="entry name" value="DUF4230"/>
    <property type="match status" value="1"/>
</dbReference>
<gene>
    <name evidence="1" type="ORF">U6A24_08440</name>
</gene>
<evidence type="ECO:0000313" key="2">
    <source>
        <dbReference type="Proteomes" id="UP001327027"/>
    </source>
</evidence>
<organism evidence="1 2">
    <name type="scientific">Aquimarina gracilis</name>
    <dbReference type="NCBI Taxonomy" id="874422"/>
    <lineage>
        <taxon>Bacteria</taxon>
        <taxon>Pseudomonadati</taxon>
        <taxon>Bacteroidota</taxon>
        <taxon>Flavobacteriia</taxon>
        <taxon>Flavobacteriales</taxon>
        <taxon>Flavobacteriaceae</taxon>
        <taxon>Aquimarina</taxon>
    </lineage>
</organism>